<feature type="signal peptide" evidence="4">
    <location>
        <begin position="1"/>
        <end position="33"/>
    </location>
</feature>
<dbReference type="InterPro" id="IPR051154">
    <property type="entry name" value="Prespore-cell_inducing_factor"/>
</dbReference>
<dbReference type="Pfam" id="PF00395">
    <property type="entry name" value="SLH"/>
    <property type="match status" value="3"/>
</dbReference>
<evidence type="ECO:0000259" key="7">
    <source>
        <dbReference type="PROSITE" id="PS51820"/>
    </source>
</evidence>
<comment type="similarity">
    <text evidence="1">Belongs to the prespore-cell-inducing factor family.</text>
</comment>
<dbReference type="Proteomes" id="UP001589818">
    <property type="component" value="Unassembled WGS sequence"/>
</dbReference>
<dbReference type="Pfam" id="PF07691">
    <property type="entry name" value="PA14"/>
    <property type="match status" value="1"/>
</dbReference>
<keyword evidence="3" id="KW-0325">Glycoprotein</keyword>
<dbReference type="Gene3D" id="2.60.40.10">
    <property type="entry name" value="Immunoglobulins"/>
    <property type="match status" value="3"/>
</dbReference>
<protein>
    <submittedName>
        <fullName evidence="8">S-layer homology domain-containing protein</fullName>
    </submittedName>
</protein>
<dbReference type="PANTHER" id="PTHR31137">
    <property type="entry name" value="PROTEIN PSIB-RELATED-RELATED"/>
    <property type="match status" value="1"/>
</dbReference>
<evidence type="ECO:0000259" key="6">
    <source>
        <dbReference type="PROSITE" id="PS51272"/>
    </source>
</evidence>
<dbReference type="PROSITE" id="PS51820">
    <property type="entry name" value="PA14"/>
    <property type="match status" value="1"/>
</dbReference>
<feature type="domain" description="PA14" evidence="7">
    <location>
        <begin position="91"/>
        <end position="254"/>
    </location>
</feature>
<organism evidence="8 9">
    <name type="scientific">Paenibacillus mendelii</name>
    <dbReference type="NCBI Taxonomy" id="206163"/>
    <lineage>
        <taxon>Bacteria</taxon>
        <taxon>Bacillati</taxon>
        <taxon>Bacillota</taxon>
        <taxon>Bacilli</taxon>
        <taxon>Bacillales</taxon>
        <taxon>Paenibacillaceae</taxon>
        <taxon>Paenibacillus</taxon>
    </lineage>
</organism>
<dbReference type="EMBL" id="JBHLVF010000034">
    <property type="protein sequence ID" value="MFC0393620.1"/>
    <property type="molecule type" value="Genomic_DNA"/>
</dbReference>
<dbReference type="Pfam" id="PF12733">
    <property type="entry name" value="Cadherin-like"/>
    <property type="match status" value="1"/>
</dbReference>
<evidence type="ECO:0000313" key="8">
    <source>
        <dbReference type="EMBL" id="MFC0393620.1"/>
    </source>
</evidence>
<evidence type="ECO:0000256" key="4">
    <source>
        <dbReference type="SAM" id="SignalP"/>
    </source>
</evidence>
<dbReference type="InterPro" id="IPR007110">
    <property type="entry name" value="Ig-like_dom"/>
</dbReference>
<evidence type="ECO:0000313" key="9">
    <source>
        <dbReference type="Proteomes" id="UP001589818"/>
    </source>
</evidence>
<proteinExistence type="inferred from homology"/>
<dbReference type="PROSITE" id="PS51272">
    <property type="entry name" value="SLH"/>
    <property type="match status" value="3"/>
</dbReference>
<feature type="domain" description="SLH" evidence="6">
    <location>
        <begin position="667"/>
        <end position="730"/>
    </location>
</feature>
<evidence type="ECO:0000256" key="1">
    <source>
        <dbReference type="ARBA" id="ARBA00008709"/>
    </source>
</evidence>
<dbReference type="NCBIfam" id="TIGR02148">
    <property type="entry name" value="Fibro_Slime"/>
    <property type="match status" value="1"/>
</dbReference>
<dbReference type="InterPro" id="IPR011658">
    <property type="entry name" value="PA14_dom"/>
</dbReference>
<dbReference type="RefSeq" id="WP_204820688.1">
    <property type="nucleotide sequence ID" value="NZ_JANHOF010000008.1"/>
</dbReference>
<comment type="caution">
    <text evidence="8">The sequence shown here is derived from an EMBL/GenBank/DDBJ whole genome shotgun (WGS) entry which is preliminary data.</text>
</comment>
<keyword evidence="2 4" id="KW-0732">Signal</keyword>
<sequence>MMIARRRIRWLTAAAALLLLAASFAWFPARTEAADPGSISLPATIRDFSNLTPNKHPDFENGKAAFEVGNVKTMLAADRTPEFNASASGQIASATSFYQWFHDDPLNKRKETSLTLAWNSASSQYEFNEPNYFPIDGELWGNENAHNFNYTLEAHSRFVYLAGQGQVITIRSDDDAWLFINGKLAIDLGGAHGTLSGSVTLDNATATGLGLVSGNAYTFDFFHADRGPSAALLSIQTNIMLDSDNPDTTISSGPPSISGSGSASFLFSSDESDVIFECSLDGAAYSACTSPLALTGLADGSHTFMVRAVDAVGNVDPTPANYMWTVDKTAPDTTITSAPSTPLTSSATFTFSSNESGMFQCSLDGAAYTVCTSPLTLTGLADGSHTFMVRAVDAAGNVDPTPASNVWGIDTAKPVITLNGAATIQVTQGASFSDPGATALDNGSVDLTSMIVVSGDTVDTGRVGTYTIRYDVTDLAGNAADQVSRIVTVVTVVAPPPVIPPYIASSNAELKSLTVSVAEGESLTLSPTFRTDVFTYEANTNASQIVIGTATDHWAAKTTYRLNSQVVPADMKADLNLGKNELLIQVQAENGTTRTYTVNITRSSEETTLTYNDTMGHWAEQRIGQAARLKIVSGYEDGSFAPDKSVTRAEFLVMLMNALKPQTDSAALAFSDADNIGAWARNAVAQALQAGIVTGYEDGTFRPNAEITRSEMAVMIAKAFGLSSNANTGDTGFEDERDIPVWAQGAVAALKKLGIVSGKGANRFVPDGKTTRAEAVTVLLNMLAQDSRFYFPF</sequence>
<feature type="chain" id="PRO_5045258211" evidence="4">
    <location>
        <begin position="34"/>
        <end position="793"/>
    </location>
</feature>
<dbReference type="InterPro" id="IPR025883">
    <property type="entry name" value="Cadherin-like_domain"/>
</dbReference>
<evidence type="ECO:0000256" key="2">
    <source>
        <dbReference type="ARBA" id="ARBA00022729"/>
    </source>
</evidence>
<reference evidence="8 9" key="1">
    <citation type="submission" date="2024-09" db="EMBL/GenBank/DDBJ databases">
        <authorList>
            <person name="Sun Q."/>
            <person name="Mori K."/>
        </authorList>
    </citation>
    <scope>NUCLEOTIDE SEQUENCE [LARGE SCALE GENOMIC DNA]</scope>
    <source>
        <strain evidence="8 9">CCM 4839</strain>
    </source>
</reference>
<dbReference type="Pfam" id="PF16403">
    <property type="entry name" value="Bact_surface_Ig-like"/>
    <property type="match status" value="1"/>
</dbReference>
<feature type="domain" description="Ig-like" evidence="5">
    <location>
        <begin position="246"/>
        <end position="378"/>
    </location>
</feature>
<evidence type="ECO:0000256" key="3">
    <source>
        <dbReference type="ARBA" id="ARBA00023180"/>
    </source>
</evidence>
<dbReference type="PANTHER" id="PTHR31137:SF4">
    <property type="entry name" value="PA14 DOMAIN-CONTAINING PROTEIN"/>
    <property type="match status" value="1"/>
</dbReference>
<accession>A0ABV6JCI6</accession>
<dbReference type="InterPro" id="IPR037524">
    <property type="entry name" value="PA14/GLEYA"/>
</dbReference>
<feature type="domain" description="SLH" evidence="6">
    <location>
        <begin position="734"/>
        <end position="793"/>
    </location>
</feature>
<dbReference type="InterPro" id="IPR032179">
    <property type="entry name" value="Cry22Aa_Ig-like"/>
</dbReference>
<dbReference type="PROSITE" id="PS50835">
    <property type="entry name" value="IG_LIKE"/>
    <property type="match status" value="1"/>
</dbReference>
<evidence type="ECO:0000259" key="5">
    <source>
        <dbReference type="PROSITE" id="PS50835"/>
    </source>
</evidence>
<feature type="domain" description="SLH" evidence="6">
    <location>
        <begin position="606"/>
        <end position="666"/>
    </location>
</feature>
<keyword evidence="9" id="KW-1185">Reference proteome</keyword>
<name>A0ABV6JCI6_9BACL</name>
<gene>
    <name evidence="8" type="ORF">ACFFJ8_19895</name>
</gene>
<dbReference type="InterPro" id="IPR011874">
    <property type="entry name" value="Fibro_Slime"/>
</dbReference>
<dbReference type="InterPro" id="IPR001119">
    <property type="entry name" value="SLH_dom"/>
</dbReference>
<dbReference type="InterPro" id="IPR013783">
    <property type="entry name" value="Ig-like_fold"/>
</dbReference>